<protein>
    <submittedName>
        <fullName evidence="7">MFS transporter</fullName>
    </submittedName>
</protein>
<evidence type="ECO:0000256" key="2">
    <source>
        <dbReference type="ARBA" id="ARBA00022692"/>
    </source>
</evidence>
<evidence type="ECO:0000256" key="4">
    <source>
        <dbReference type="ARBA" id="ARBA00023136"/>
    </source>
</evidence>
<name>A0ABT3QCQ6_9PROT</name>
<sequence length="415" mass="44172">MSAAPSQRPFSGLFITTLLCLIIGVAAADRQIIALIKPVLDQTFGWSARDYAAISTWTQVAAAFSLLAAGWLVDWFGPRRTLGAALTGWSLLTALHAVAFSVLDFILIRAGLGAFEGAGTPSMMKFIASAFPRSERGRVIGTLNAAPNFAAVLTPVLVAFLLPWAGWRALVVGLGIIGLGLAVCWLLRGPSVMLQSHTESHPLKKEHLSAPPVRRVIIAFSVCKVLSDATWWLLLFWLPDIFHTHFGLSLRAMGSASGTVYVGAGTGAFIGGVLPGILRPYTGSAEKARRIVMGTAALCVIPMMFVFFTSSLPLGLILLTTALMAHQVFSSNLFGLVTDWLPAGLVGRVIGIGAFCGNLGGATILWLSGFVPMPYLLGSCSLAYVAAWCVLLVRVGPGWLERTFTSSQRTHYAVA</sequence>
<feature type="transmembrane region" description="Helical" evidence="5">
    <location>
        <begin position="314"/>
        <end position="337"/>
    </location>
</feature>
<reference evidence="7 8" key="1">
    <citation type="submission" date="2022-11" db="EMBL/GenBank/DDBJ databases">
        <title>Genome sequencing of Acetobacter type strain.</title>
        <authorList>
            <person name="Heo J."/>
            <person name="Lee D."/>
            <person name="Han B.-H."/>
            <person name="Hong S.-B."/>
            <person name="Kwon S.-W."/>
        </authorList>
    </citation>
    <scope>NUCLEOTIDE SEQUENCE [LARGE SCALE GENOMIC DNA]</scope>
    <source>
        <strain evidence="7 8">KACC 21253</strain>
    </source>
</reference>
<dbReference type="Pfam" id="PF07690">
    <property type="entry name" value="MFS_1"/>
    <property type="match status" value="1"/>
</dbReference>
<evidence type="ECO:0000313" key="7">
    <source>
        <dbReference type="EMBL" id="MCX2563044.1"/>
    </source>
</evidence>
<evidence type="ECO:0000313" key="8">
    <source>
        <dbReference type="Proteomes" id="UP001301152"/>
    </source>
</evidence>
<keyword evidence="8" id="KW-1185">Reference proteome</keyword>
<feature type="transmembrane region" description="Helical" evidence="5">
    <location>
        <begin position="349"/>
        <end position="367"/>
    </location>
</feature>
<feature type="transmembrane region" description="Helical" evidence="5">
    <location>
        <begin position="167"/>
        <end position="187"/>
    </location>
</feature>
<dbReference type="Gene3D" id="1.20.1250.20">
    <property type="entry name" value="MFS general substrate transporter like domains"/>
    <property type="match status" value="2"/>
</dbReference>
<evidence type="ECO:0000259" key="6">
    <source>
        <dbReference type="PROSITE" id="PS50850"/>
    </source>
</evidence>
<keyword evidence="2 5" id="KW-0812">Transmembrane</keyword>
<feature type="domain" description="Major facilitator superfamily (MFS) profile" evidence="6">
    <location>
        <begin position="15"/>
        <end position="415"/>
    </location>
</feature>
<evidence type="ECO:0000256" key="5">
    <source>
        <dbReference type="SAM" id="Phobius"/>
    </source>
</evidence>
<feature type="transmembrane region" description="Helical" evidence="5">
    <location>
        <begin position="52"/>
        <end position="73"/>
    </location>
</feature>
<feature type="transmembrane region" description="Helical" evidence="5">
    <location>
        <begin position="258"/>
        <end position="278"/>
    </location>
</feature>
<dbReference type="PANTHER" id="PTHR11662:SF285">
    <property type="entry name" value="HEXURONATE TRANSPORTER"/>
    <property type="match status" value="1"/>
</dbReference>
<dbReference type="InterPro" id="IPR050382">
    <property type="entry name" value="MFS_Na/Anion_cotransporter"/>
</dbReference>
<dbReference type="RefSeq" id="WP_173560045.1">
    <property type="nucleotide sequence ID" value="NZ_JAERKX010000005.1"/>
</dbReference>
<dbReference type="PROSITE" id="PS50850">
    <property type="entry name" value="MFS"/>
    <property type="match status" value="1"/>
</dbReference>
<dbReference type="InterPro" id="IPR011701">
    <property type="entry name" value="MFS"/>
</dbReference>
<evidence type="ECO:0000256" key="1">
    <source>
        <dbReference type="ARBA" id="ARBA00004141"/>
    </source>
</evidence>
<comment type="subcellular location">
    <subcellularLocation>
        <location evidence="1">Membrane</location>
        <topology evidence="1">Multi-pass membrane protein</topology>
    </subcellularLocation>
</comment>
<dbReference type="InterPro" id="IPR036259">
    <property type="entry name" value="MFS_trans_sf"/>
</dbReference>
<comment type="caution">
    <text evidence="7">The sequence shown here is derived from an EMBL/GenBank/DDBJ whole genome shotgun (WGS) entry which is preliminary data.</text>
</comment>
<proteinExistence type="predicted"/>
<organism evidence="7 8">
    <name type="scientific">Acetobacter thailandicus</name>
    <dbReference type="NCBI Taxonomy" id="1502842"/>
    <lineage>
        <taxon>Bacteria</taxon>
        <taxon>Pseudomonadati</taxon>
        <taxon>Pseudomonadota</taxon>
        <taxon>Alphaproteobacteria</taxon>
        <taxon>Acetobacterales</taxon>
        <taxon>Acetobacteraceae</taxon>
        <taxon>Acetobacter</taxon>
    </lineage>
</organism>
<dbReference type="SUPFAM" id="SSF103473">
    <property type="entry name" value="MFS general substrate transporter"/>
    <property type="match status" value="1"/>
</dbReference>
<dbReference type="EMBL" id="JAPIUZ010000001">
    <property type="protein sequence ID" value="MCX2563044.1"/>
    <property type="molecule type" value="Genomic_DNA"/>
</dbReference>
<accession>A0ABT3QCQ6</accession>
<feature type="transmembrane region" description="Helical" evidence="5">
    <location>
        <begin position="216"/>
        <end position="238"/>
    </location>
</feature>
<dbReference type="PANTHER" id="PTHR11662">
    <property type="entry name" value="SOLUTE CARRIER FAMILY 17"/>
    <property type="match status" value="1"/>
</dbReference>
<evidence type="ECO:0000256" key="3">
    <source>
        <dbReference type="ARBA" id="ARBA00022989"/>
    </source>
</evidence>
<feature type="transmembrane region" description="Helical" evidence="5">
    <location>
        <begin position="139"/>
        <end position="161"/>
    </location>
</feature>
<dbReference type="InterPro" id="IPR020846">
    <property type="entry name" value="MFS_dom"/>
</dbReference>
<keyword evidence="3 5" id="KW-1133">Transmembrane helix</keyword>
<feature type="transmembrane region" description="Helical" evidence="5">
    <location>
        <begin position="290"/>
        <end position="308"/>
    </location>
</feature>
<gene>
    <name evidence="7" type="ORF">OQ497_03585</name>
</gene>
<dbReference type="Proteomes" id="UP001301152">
    <property type="component" value="Unassembled WGS sequence"/>
</dbReference>
<feature type="transmembrane region" description="Helical" evidence="5">
    <location>
        <begin position="373"/>
        <end position="393"/>
    </location>
</feature>
<keyword evidence="4 5" id="KW-0472">Membrane</keyword>